<protein>
    <recommendedName>
        <fullName evidence="3">Outer capsid protein VP2</fullName>
    </recommendedName>
</protein>
<evidence type="ECO:0000256" key="3">
    <source>
        <dbReference type="ARBA" id="ARBA00015347"/>
    </source>
</evidence>
<dbReference type="InterPro" id="IPR001742">
    <property type="entry name" value="Capsid_VP2_Orbivir"/>
</dbReference>
<keyword evidence="4" id="KW-0167">Capsid protein</keyword>
<evidence type="ECO:0000256" key="1">
    <source>
        <dbReference type="ARBA" id="ARBA00004328"/>
    </source>
</evidence>
<reference evidence="7" key="1">
    <citation type="journal article" date="2019" name="Viruses">
        <title>Discovery and Characterization of Bukakata orbivirus (Reoviridae:Orbivirus), a Novel Virus from a Ugandan Bat.</title>
        <authorList>
            <person name="Fagre A.C."/>
            <person name="Lee J.S."/>
            <person name="Kityo R.M."/>
            <person name="Bergren N.A."/>
            <person name="Mossel E.C."/>
            <person name="Nakayiki T."/>
            <person name="Nalikka B."/>
            <person name="Nyakarahuka L."/>
            <person name="Gilbert A.T."/>
            <person name="Peterhans J.K."/>
            <person name="Crabtree M.B."/>
            <person name="Towner J.S."/>
            <person name="Amman B.R."/>
            <person name="Sealy T.K."/>
            <person name="Schuh A.J."/>
            <person name="Nichol S.T."/>
            <person name="Lutwama J.J."/>
            <person name="Miller B.R."/>
            <person name="Kading R.C."/>
        </authorList>
    </citation>
    <scope>NUCLEOTIDE SEQUENCE</scope>
    <source>
        <strain evidence="7">IbAn 57245</strain>
    </source>
</reference>
<evidence type="ECO:0000313" key="7">
    <source>
        <dbReference type="EMBL" id="QBL15277.1"/>
    </source>
</evidence>
<dbReference type="GO" id="GO:0005198">
    <property type="term" value="F:structural molecule activity"/>
    <property type="evidence" value="ECO:0007669"/>
    <property type="project" value="InterPro"/>
</dbReference>
<evidence type="ECO:0000256" key="2">
    <source>
        <dbReference type="ARBA" id="ARBA00008722"/>
    </source>
</evidence>
<dbReference type="Pfam" id="PF00898">
    <property type="entry name" value="Orbi_VP2"/>
    <property type="match status" value="1"/>
</dbReference>
<keyword evidence="6" id="KW-1153">Inner capsid protein</keyword>
<accession>A0A482A5L8</accession>
<dbReference type="EMBL" id="MK359237">
    <property type="protein sequence ID" value="QBL15277.1"/>
    <property type="molecule type" value="Genomic_RNA"/>
</dbReference>
<organism evidence="7">
    <name type="scientific">Ife virus</name>
    <dbReference type="NCBI Taxonomy" id="2547357"/>
    <lineage>
        <taxon>Viruses</taxon>
        <taxon>Riboviria</taxon>
        <taxon>Orthornavirae</taxon>
        <taxon>Duplornaviricota</taxon>
        <taxon>Resentoviricetes</taxon>
        <taxon>Reovirales</taxon>
        <taxon>Sedoreoviridae</taxon>
        <taxon>Orbivirus</taxon>
    </lineage>
</organism>
<evidence type="ECO:0000256" key="6">
    <source>
        <dbReference type="ARBA" id="ARBA00022996"/>
    </source>
</evidence>
<dbReference type="GO" id="GO:0039625">
    <property type="term" value="C:viral inner capsid"/>
    <property type="evidence" value="ECO:0007669"/>
    <property type="project" value="UniProtKB-KW"/>
</dbReference>
<evidence type="ECO:0000256" key="4">
    <source>
        <dbReference type="ARBA" id="ARBA00022561"/>
    </source>
</evidence>
<name>A0A482A5L8_9REOV</name>
<keyword evidence="5" id="KW-0946">Virion</keyword>
<sequence length="840" mass="96979">MDEFAIACYDPQLNVKHPELTSYDVIVERNKDSGKENQLWLSVARQKVTVGGEFDRPGVGWTFEDHYIHFPDLFFDALRATSQGKSRLRVFDQSRYNQNLVPRKCMDSEYATKIETRCMFGRVMVESKYSEMSNVNYLINKKYEYCDHSYSDFFRDVFLRGHACFFYPMILGVRSGWTLTKRADGIIGSEYTHGGISPQQLQRMKHKGMRECIGYLKDNPNLDSECVWKHVNEVSRERADPEVVVKVSVTFDEFKEKLAKIVAGTGKVQVKKDIPQFMRNAYTLAALSYEIAGRISVYASDPAMRGIALVLERSVGNISTNAAKYCTTEVDKVQLLVAPIGRERWVPDSKPQPERGDERNIMIKVHFPPALSLGYYTPYEYLISDARVKVDEIKKLVKRFDEIRDTPHYIEVLQRKDPRSMFYLSGSKVMGQIATIECGAMVHHMELHFEEKKRSDWSPRVFCYPYNYLIWEERLLNQHPMVVGNFLPDNGQEMDELSFEMSTQIGKKRCIGTISRLMARSLFEILIEIFDRHFTHTRVAKPRILDLNSRFSKDTTPVTLCKLITNLYCRYTMLPEMGEAACERFQFCILEGTAEQRINLLASLDASWDIFSNVGVVHYDAVIRWNLLLLSFLLMPTVKELDVTILFAMVPFTDTVLPIPFTTRNFTDDLTISGFLTFLQFYPKKAALKREIKGEELALIRSALKRNLGVRITLEDNPWMNGIREHLEAWMGCICGGVSEVFTVIRPIRVPKPGFLVIHLCSRHTDISYARWRLGRRYLDYDGCRGEVWIRIPELSIKVDGEVKVKVLKRMTRGFTFDVVIVRSQDATFGNDHLGVKLMN</sequence>
<proteinExistence type="inferred from homology"/>
<evidence type="ECO:0000256" key="5">
    <source>
        <dbReference type="ARBA" id="ARBA00022844"/>
    </source>
</evidence>
<comment type="similarity">
    <text evidence="2">Belongs to the orbivirus VP2 family.</text>
</comment>
<comment type="subcellular location">
    <subcellularLocation>
        <location evidence="1">Virion</location>
    </subcellularLocation>
</comment>